<dbReference type="InterPro" id="IPR015421">
    <property type="entry name" value="PyrdxlP-dep_Trfase_major"/>
</dbReference>
<evidence type="ECO:0000256" key="2">
    <source>
        <dbReference type="ARBA" id="ARBA00005011"/>
    </source>
</evidence>
<feature type="modified residue" description="N6-(pyridoxal phosphate)lysine" evidence="9">
    <location>
        <position position="230"/>
    </location>
</feature>
<keyword evidence="7 9" id="KW-0663">Pyridoxal phosphate</keyword>
<dbReference type="Gene3D" id="3.40.640.10">
    <property type="entry name" value="Type I PLP-dependent aspartate aminotransferase-like (Major domain)"/>
    <property type="match status" value="1"/>
</dbReference>
<dbReference type="Pfam" id="PF00155">
    <property type="entry name" value="Aminotran_1_2"/>
    <property type="match status" value="1"/>
</dbReference>
<comment type="similarity">
    <text evidence="3 9">Belongs to the class-II pyridoxal-phosphate-dependent aminotransferase family. Histidinol-phosphate aminotransferase subfamily.</text>
</comment>
<dbReference type="EMBL" id="JAAVNE010000038">
    <property type="protein sequence ID" value="NKC33101.1"/>
    <property type="molecule type" value="Genomic_DNA"/>
</dbReference>
<dbReference type="PANTHER" id="PTHR43643">
    <property type="entry name" value="HISTIDINOL-PHOSPHATE AMINOTRANSFERASE 2"/>
    <property type="match status" value="1"/>
</dbReference>
<dbReference type="RefSeq" id="WP_168033836.1">
    <property type="nucleotide sequence ID" value="NZ_JAAVNE010000038.1"/>
</dbReference>
<dbReference type="PANTHER" id="PTHR43643:SF3">
    <property type="entry name" value="HISTIDINOL-PHOSPHATE AMINOTRANSFERASE"/>
    <property type="match status" value="1"/>
</dbReference>
<evidence type="ECO:0000256" key="10">
    <source>
        <dbReference type="RuleBase" id="RU000481"/>
    </source>
</evidence>
<protein>
    <recommendedName>
        <fullName evidence="9">Histidinol-phosphate aminotransferase</fullName>
        <ecNumber evidence="9">2.6.1.9</ecNumber>
    </recommendedName>
    <alternativeName>
        <fullName evidence="9">Imidazole acetol-phosphate transaminase</fullName>
    </alternativeName>
</protein>
<evidence type="ECO:0000256" key="3">
    <source>
        <dbReference type="ARBA" id="ARBA00007970"/>
    </source>
</evidence>
<dbReference type="InterPro" id="IPR004839">
    <property type="entry name" value="Aminotransferase_I/II_large"/>
</dbReference>
<dbReference type="InterPro" id="IPR015424">
    <property type="entry name" value="PyrdxlP-dep_Trfase"/>
</dbReference>
<proteinExistence type="inferred from homology"/>
<evidence type="ECO:0000256" key="4">
    <source>
        <dbReference type="ARBA" id="ARBA00011738"/>
    </source>
</evidence>
<dbReference type="GO" id="GO:0008483">
    <property type="term" value="F:transaminase activity"/>
    <property type="evidence" value="ECO:0007669"/>
    <property type="project" value="UniProtKB-KW"/>
</dbReference>
<evidence type="ECO:0000256" key="5">
    <source>
        <dbReference type="ARBA" id="ARBA00022576"/>
    </source>
</evidence>
<sequence length="370" mass="40463">MKAFALERLVPAHVRAFEAYVPAPPDDVLLRRFGVTHLHRLNNNENPLGPPPAARAVLARRDAGEAALYPQGDGWHLRRTLARHFDLEPEQVILGNGASEVIAFVIKTFCEPGDNILTADRTFAVYEWMASFSGIEPRLVPLLDHGFDDVGMLRAIEGRTRVVFLCNPNNPTGSWWDHARLARFLAAVDGRAIVVVDEAYAEFAEAPGFPDSFALMRQHPNLVVFRSFSKMWGLAGLRIGWMAASPPVAAMVRKTSISYSVNLLALEAARATVWDLAHIAATQAHCRAMRAGLAALAGRLGLEMLGGIGNFAMLRMPIPDTVVHRRLMARGVMARAMTSFRYAGWLRVSFGDAEAMAAFAAALEAVLAEG</sequence>
<comment type="similarity">
    <text evidence="10">Belongs to the class-I pyridoxal-phosphate-dependent aminotransferase family.</text>
</comment>
<evidence type="ECO:0000256" key="1">
    <source>
        <dbReference type="ARBA" id="ARBA00001933"/>
    </source>
</evidence>
<comment type="subunit">
    <text evidence="4 9">Homodimer.</text>
</comment>
<reference evidence="12 13" key="1">
    <citation type="submission" date="2020-03" db="EMBL/GenBank/DDBJ databases">
        <title>Roseomonas selenitidurans sp. nov. isolated from urban soil.</title>
        <authorList>
            <person name="Liu H."/>
        </authorList>
    </citation>
    <scope>NUCLEOTIDE SEQUENCE [LARGE SCALE GENOMIC DNA]</scope>
    <source>
        <strain evidence="12 13">BU-1</strain>
    </source>
</reference>
<dbReference type="InterPro" id="IPR015422">
    <property type="entry name" value="PyrdxlP-dep_Trfase_small"/>
</dbReference>
<comment type="pathway">
    <text evidence="2 9">Amino-acid biosynthesis; L-histidine biosynthesis; L-histidine from 5-phospho-alpha-D-ribose 1-diphosphate: step 7/9.</text>
</comment>
<evidence type="ECO:0000256" key="6">
    <source>
        <dbReference type="ARBA" id="ARBA00022679"/>
    </source>
</evidence>
<comment type="caution">
    <text evidence="12">The sequence shown here is derived from an EMBL/GenBank/DDBJ whole genome shotgun (WGS) entry which is preliminary data.</text>
</comment>
<evidence type="ECO:0000256" key="8">
    <source>
        <dbReference type="ARBA" id="ARBA00047481"/>
    </source>
</evidence>
<dbReference type="CDD" id="cd00609">
    <property type="entry name" value="AAT_like"/>
    <property type="match status" value="1"/>
</dbReference>
<dbReference type="Proteomes" id="UP000787635">
    <property type="component" value="Unassembled WGS sequence"/>
</dbReference>
<comment type="cofactor">
    <cofactor evidence="1 9 10">
        <name>pyridoxal 5'-phosphate</name>
        <dbReference type="ChEBI" id="CHEBI:597326"/>
    </cofactor>
</comment>
<dbReference type="EC" id="2.6.1.9" evidence="9"/>
<evidence type="ECO:0000313" key="13">
    <source>
        <dbReference type="Proteomes" id="UP000787635"/>
    </source>
</evidence>
<feature type="domain" description="Aminotransferase class I/classII large" evidence="11">
    <location>
        <begin position="40"/>
        <end position="363"/>
    </location>
</feature>
<evidence type="ECO:0000313" key="12">
    <source>
        <dbReference type="EMBL" id="NKC33101.1"/>
    </source>
</evidence>
<keyword evidence="13" id="KW-1185">Reference proteome</keyword>
<keyword evidence="6 9" id="KW-0808">Transferase</keyword>
<evidence type="ECO:0000256" key="7">
    <source>
        <dbReference type="ARBA" id="ARBA00022898"/>
    </source>
</evidence>
<dbReference type="InterPro" id="IPR005861">
    <property type="entry name" value="HisP_aminotrans"/>
</dbReference>
<name>A0ABX1E7R8_9PROT</name>
<accession>A0ABX1E7R8</accession>
<organism evidence="12 13">
    <name type="scientific">Falsiroseomonas selenitidurans</name>
    <dbReference type="NCBI Taxonomy" id="2716335"/>
    <lineage>
        <taxon>Bacteria</taxon>
        <taxon>Pseudomonadati</taxon>
        <taxon>Pseudomonadota</taxon>
        <taxon>Alphaproteobacteria</taxon>
        <taxon>Acetobacterales</taxon>
        <taxon>Roseomonadaceae</taxon>
        <taxon>Falsiroseomonas</taxon>
    </lineage>
</organism>
<dbReference type="InterPro" id="IPR004838">
    <property type="entry name" value="NHTrfase_class1_PyrdxlP-BS"/>
</dbReference>
<evidence type="ECO:0000256" key="9">
    <source>
        <dbReference type="HAMAP-Rule" id="MF_01023"/>
    </source>
</evidence>
<evidence type="ECO:0000259" key="11">
    <source>
        <dbReference type="Pfam" id="PF00155"/>
    </source>
</evidence>
<gene>
    <name evidence="9" type="primary">hisC</name>
    <name evidence="12" type="ORF">HEQ75_19720</name>
</gene>
<dbReference type="InterPro" id="IPR050106">
    <property type="entry name" value="HistidinolP_aminotransfase"/>
</dbReference>
<keyword evidence="5 9" id="KW-0032">Aminotransferase</keyword>
<comment type="catalytic activity">
    <reaction evidence="8 9">
        <text>L-histidinol phosphate + 2-oxoglutarate = 3-(imidazol-4-yl)-2-oxopropyl phosphate + L-glutamate</text>
        <dbReference type="Rhea" id="RHEA:23744"/>
        <dbReference type="ChEBI" id="CHEBI:16810"/>
        <dbReference type="ChEBI" id="CHEBI:29985"/>
        <dbReference type="ChEBI" id="CHEBI:57766"/>
        <dbReference type="ChEBI" id="CHEBI:57980"/>
        <dbReference type="EC" id="2.6.1.9"/>
    </reaction>
</comment>
<dbReference type="SUPFAM" id="SSF53383">
    <property type="entry name" value="PLP-dependent transferases"/>
    <property type="match status" value="1"/>
</dbReference>
<keyword evidence="9" id="KW-0368">Histidine biosynthesis</keyword>
<dbReference type="Gene3D" id="3.90.1150.10">
    <property type="entry name" value="Aspartate Aminotransferase, domain 1"/>
    <property type="match status" value="1"/>
</dbReference>
<dbReference type="HAMAP" id="MF_01023">
    <property type="entry name" value="HisC_aminotrans_2"/>
    <property type="match status" value="1"/>
</dbReference>
<dbReference type="PROSITE" id="PS00105">
    <property type="entry name" value="AA_TRANSFER_CLASS_1"/>
    <property type="match status" value="1"/>
</dbReference>
<keyword evidence="9" id="KW-0028">Amino-acid biosynthesis</keyword>